<proteinExistence type="predicted"/>
<dbReference type="EMBL" id="FNHF01000001">
    <property type="protein sequence ID" value="SDL85372.1"/>
    <property type="molecule type" value="Genomic_DNA"/>
</dbReference>
<evidence type="ECO:0000313" key="1">
    <source>
        <dbReference type="EMBL" id="SDL85372.1"/>
    </source>
</evidence>
<reference evidence="2" key="1">
    <citation type="submission" date="2016-10" db="EMBL/GenBank/DDBJ databases">
        <authorList>
            <person name="Varghese N."/>
            <person name="Submissions S."/>
        </authorList>
    </citation>
    <scope>NUCLEOTIDE SEQUENCE [LARGE SCALE GENOMIC DNA]</scope>
    <source>
        <strain evidence="2">CGMCC 1.6199</strain>
    </source>
</reference>
<evidence type="ECO:0000313" key="2">
    <source>
        <dbReference type="Proteomes" id="UP000182347"/>
    </source>
</evidence>
<dbReference type="AlphaFoldDB" id="A0A1G9NFS6"/>
<name>A0A1G9NFS6_9BACI</name>
<dbReference type="RefSeq" id="WP_175486744.1">
    <property type="nucleotide sequence ID" value="NZ_FNHF01000001.1"/>
</dbReference>
<organism evidence="1 2">
    <name type="scientific">Sediminibacillus halophilus</name>
    <dbReference type="NCBI Taxonomy" id="482461"/>
    <lineage>
        <taxon>Bacteria</taxon>
        <taxon>Bacillati</taxon>
        <taxon>Bacillota</taxon>
        <taxon>Bacilli</taxon>
        <taxon>Bacillales</taxon>
        <taxon>Bacillaceae</taxon>
        <taxon>Sediminibacillus</taxon>
    </lineage>
</organism>
<gene>
    <name evidence="1" type="ORF">SAMN05216244_0983</name>
</gene>
<protein>
    <submittedName>
        <fullName evidence="1">Uncharacterized protein</fullName>
    </submittedName>
</protein>
<accession>A0A1G9NFS6</accession>
<dbReference type="Proteomes" id="UP000182347">
    <property type="component" value="Unassembled WGS sequence"/>
</dbReference>
<keyword evidence="2" id="KW-1185">Reference proteome</keyword>
<sequence>MNFLFGFLIFAGIFAVYDALRKINNNLLNQTEEIKNLREEIKSNNK</sequence>